<evidence type="ECO:0000313" key="2">
    <source>
        <dbReference type="Proteomes" id="UP000539175"/>
    </source>
</evidence>
<proteinExistence type="predicted"/>
<reference evidence="1 2" key="1">
    <citation type="submission" date="2020-08" db="EMBL/GenBank/DDBJ databases">
        <title>Genomic Encyclopedia of Type Strains, Phase IV (KMG-IV): sequencing the most valuable type-strain genomes for metagenomic binning, comparative biology and taxonomic classification.</title>
        <authorList>
            <person name="Goeker M."/>
        </authorList>
    </citation>
    <scope>NUCLEOTIDE SEQUENCE [LARGE SCALE GENOMIC DNA]</scope>
    <source>
        <strain evidence="1 2">DSM 22198</strain>
    </source>
</reference>
<organism evidence="1 2">
    <name type="scientific">Nitrospirillum iridis</name>
    <dbReference type="NCBI Taxonomy" id="765888"/>
    <lineage>
        <taxon>Bacteria</taxon>
        <taxon>Pseudomonadati</taxon>
        <taxon>Pseudomonadota</taxon>
        <taxon>Alphaproteobacteria</taxon>
        <taxon>Rhodospirillales</taxon>
        <taxon>Azospirillaceae</taxon>
        <taxon>Nitrospirillum</taxon>
    </lineage>
</organism>
<dbReference type="EMBL" id="JACIIZ010000003">
    <property type="protein sequence ID" value="MBB6250734.1"/>
    <property type="molecule type" value="Genomic_DNA"/>
</dbReference>
<evidence type="ECO:0000313" key="1">
    <source>
        <dbReference type="EMBL" id="MBB6250734.1"/>
    </source>
</evidence>
<keyword evidence="2" id="KW-1185">Reference proteome</keyword>
<accession>A0A7X0AY36</accession>
<comment type="caution">
    <text evidence="1">The sequence shown here is derived from an EMBL/GenBank/DDBJ whole genome shotgun (WGS) entry which is preliminary data.</text>
</comment>
<dbReference type="RefSeq" id="WP_184798602.1">
    <property type="nucleotide sequence ID" value="NZ_JACIIZ010000003.1"/>
</dbReference>
<gene>
    <name evidence="1" type="ORF">FHS74_001279</name>
</gene>
<sequence length="484" mass="51780">MLELGPDGTVFRQRLRAVLGPREAAAAGCVQFVGLDGLKEKLGPRWGAAQSRVHALVERLLRQTLASEDVYYAYGSETYVVVFARLNATQASLVCAKIMQELQRLLLGEPDLGSIIVRTAAREASGALVLKPERLADLLGKMAAQARPVPALSGADQAPAGVVAMPVQTSMAQITIAQAATARAAAALAEVGRSLTVNANDAAAGLIAGASADGLRDGCDPWAHLRPVIGPPEVAYRPVWDVRSQALGLYVASPRRSRVGGRQYVYGYEAMACGVGGSGTAAEMQEILDLDRQTLRDAVDAYLELYDNRFRYYLALPVHFETLAGGTRRRAYLELASHIPAHLLPFITYHLMGVPDGVPVGRLTEFVSALRPLGRAVLVCADLSPHPFATFATAGVKGVVLSLSAPVSRARLIQDLHLAAAEARRRNLLILVEGVDTPDREKIAEEAGCAFMAGDLIGPWVDFPGHATRRSRADILDNGMLLDR</sequence>
<protein>
    <submittedName>
        <fullName evidence="1">GGDEF domain-containing protein</fullName>
    </submittedName>
</protein>
<dbReference type="AlphaFoldDB" id="A0A7X0AY36"/>
<name>A0A7X0AY36_9PROT</name>
<dbReference type="Proteomes" id="UP000539175">
    <property type="component" value="Unassembled WGS sequence"/>
</dbReference>